<reference evidence="4" key="1">
    <citation type="submission" date="2018-02" db="EMBL/GenBank/DDBJ databases">
        <authorList>
            <person name="Cohen D.B."/>
            <person name="Kent A.D."/>
        </authorList>
    </citation>
    <scope>NUCLEOTIDE SEQUENCE</scope>
</reference>
<dbReference type="PROSITE" id="PS50089">
    <property type="entry name" value="ZF_RING_2"/>
    <property type="match status" value="1"/>
</dbReference>
<proteinExistence type="predicted"/>
<dbReference type="PANTHER" id="PTHR47662:SF1">
    <property type="entry name" value="RING-TYPE DOMAIN-CONTAINING PROTEIN"/>
    <property type="match status" value="1"/>
</dbReference>
<protein>
    <recommendedName>
        <fullName evidence="3">RING-type domain-containing protein</fullName>
    </recommendedName>
</protein>
<accession>A0A2N9HMC8</accession>
<dbReference type="AlphaFoldDB" id="A0A2N9HMC8"/>
<dbReference type="Pfam" id="PF13639">
    <property type="entry name" value="zf-RING_2"/>
    <property type="match status" value="1"/>
</dbReference>
<feature type="domain" description="RING-type" evidence="3">
    <location>
        <begin position="57"/>
        <end position="99"/>
    </location>
</feature>
<keyword evidence="2" id="KW-0732">Signal</keyword>
<gene>
    <name evidence="4" type="ORF">FSB_LOCUS41000</name>
</gene>
<evidence type="ECO:0000256" key="1">
    <source>
        <dbReference type="PROSITE-ProRule" id="PRU00175"/>
    </source>
</evidence>
<evidence type="ECO:0000313" key="4">
    <source>
        <dbReference type="EMBL" id="SPD13118.1"/>
    </source>
</evidence>
<dbReference type="GO" id="GO:0008270">
    <property type="term" value="F:zinc ion binding"/>
    <property type="evidence" value="ECO:0007669"/>
    <property type="project" value="UniProtKB-KW"/>
</dbReference>
<keyword evidence="1" id="KW-0862">Zinc</keyword>
<evidence type="ECO:0000259" key="3">
    <source>
        <dbReference type="PROSITE" id="PS50089"/>
    </source>
</evidence>
<dbReference type="PANTHER" id="PTHR47662">
    <property type="entry name" value="RING-TYPE DOMAIN-CONTAINING PROTEIN"/>
    <property type="match status" value="1"/>
</dbReference>
<sequence length="148" mass="17272">MFNNLILIAFHLKWACNYLLYHSFSKHYYQHDLPEISEEASIARFKCKPEVTEDIECAVCLCKIEEGEEIRELRCEHLFHRDCLDRWLGCKRATCPLCRGSLAARNTTVTELGVEVLHFKFCSFNSDTDTVRHGGYDKSLLNQSSERY</sequence>
<dbReference type="SUPFAM" id="SSF57850">
    <property type="entry name" value="RING/U-box"/>
    <property type="match status" value="1"/>
</dbReference>
<feature type="signal peptide" evidence="2">
    <location>
        <begin position="1"/>
        <end position="15"/>
    </location>
</feature>
<keyword evidence="1" id="KW-0863">Zinc-finger</keyword>
<name>A0A2N9HMC8_FAGSY</name>
<keyword evidence="1" id="KW-0479">Metal-binding</keyword>
<dbReference type="InterPro" id="IPR013083">
    <property type="entry name" value="Znf_RING/FYVE/PHD"/>
</dbReference>
<feature type="chain" id="PRO_5014796154" description="RING-type domain-containing protein" evidence="2">
    <location>
        <begin position="16"/>
        <end position="148"/>
    </location>
</feature>
<dbReference type="EMBL" id="OIVN01003714">
    <property type="protein sequence ID" value="SPD13118.1"/>
    <property type="molecule type" value="Genomic_DNA"/>
</dbReference>
<organism evidence="4">
    <name type="scientific">Fagus sylvatica</name>
    <name type="common">Beechnut</name>
    <dbReference type="NCBI Taxonomy" id="28930"/>
    <lineage>
        <taxon>Eukaryota</taxon>
        <taxon>Viridiplantae</taxon>
        <taxon>Streptophyta</taxon>
        <taxon>Embryophyta</taxon>
        <taxon>Tracheophyta</taxon>
        <taxon>Spermatophyta</taxon>
        <taxon>Magnoliopsida</taxon>
        <taxon>eudicotyledons</taxon>
        <taxon>Gunneridae</taxon>
        <taxon>Pentapetalae</taxon>
        <taxon>rosids</taxon>
        <taxon>fabids</taxon>
        <taxon>Fagales</taxon>
        <taxon>Fagaceae</taxon>
        <taxon>Fagus</taxon>
    </lineage>
</organism>
<evidence type="ECO:0000256" key="2">
    <source>
        <dbReference type="SAM" id="SignalP"/>
    </source>
</evidence>
<dbReference type="SMART" id="SM00184">
    <property type="entry name" value="RING"/>
    <property type="match status" value="1"/>
</dbReference>
<dbReference type="Gene3D" id="3.30.40.10">
    <property type="entry name" value="Zinc/RING finger domain, C3HC4 (zinc finger)"/>
    <property type="match status" value="1"/>
</dbReference>
<dbReference type="InterPro" id="IPR001841">
    <property type="entry name" value="Znf_RING"/>
</dbReference>